<sequence length="349" mass="39484">MRLNVYDLKNAFLAFCNRLSQVSITQHGTSHEGYDVTAHKSLRGTPNLDELQEKSGVTGIESQFLAAGIDFFTIHEICAFLNTAWERLHEEKTREIASRLIGDAGVVTSVDSLIKEHGTLNRMTPLIKEVDAKTGLRFGTARYNERSAENARIFVIPKEIREFGEPTIMSVQIEGFDANRLSHNWPKFSRMCRFVGSSEITTLINLASNSRYAAGALCRQRRWHGEIETIDSDNYNDYRGTTRPGYSVIEVFHFNDEFNRANTSGALANLWKAKELFCVFSYIAYPPPLLPEHFDEKHVSAYTEEEELRMIQERDAKIVPYRVLEVEYGYQIAYEAAKLAVGFSGGGGS</sequence>
<accession>A0A1V1FS94</accession>
<evidence type="ECO:0000313" key="1">
    <source>
        <dbReference type="EMBL" id="BAX03435.1"/>
    </source>
</evidence>
<name>A0A1V1FS94_9CAUD</name>
<evidence type="ECO:0000313" key="2">
    <source>
        <dbReference type="Proteomes" id="UP000222295"/>
    </source>
</evidence>
<dbReference type="Proteomes" id="UP000222295">
    <property type="component" value="Segment"/>
</dbReference>
<organism evidence="1 2">
    <name type="scientific">Azobacteroides phage ProJPt-Bp1</name>
    <dbReference type="NCBI Taxonomy" id="1920526"/>
    <lineage>
        <taxon>Viruses</taxon>
        <taxon>Duplodnaviria</taxon>
        <taxon>Heunggongvirae</taxon>
        <taxon>Uroviricota</taxon>
        <taxon>Caudoviricetes</taxon>
        <taxon>Crassvirales</taxon>
        <taxon>Suoliviridae</taxon>
        <taxon>Dechshavirus</taxon>
        <taxon>Dechshavirus japanensis</taxon>
    </lineage>
</organism>
<keyword evidence="2" id="KW-1185">Reference proteome</keyword>
<dbReference type="EMBL" id="AP017903">
    <property type="protein sequence ID" value="BAX03435.1"/>
    <property type="molecule type" value="Genomic_DNA"/>
</dbReference>
<dbReference type="GeneID" id="65105592"/>
<dbReference type="RefSeq" id="YP_010088158.1">
    <property type="nucleotide sequence ID" value="NC_055706.1"/>
</dbReference>
<reference evidence="1 2" key="1">
    <citation type="journal article" date="2017" name="Microbes Environ.">
        <title>Discovery and Complete Genome Sequence of a Bacteriophage from an Obligate Intracellular Symbiont of a Cellulolytic Protist in the Termite Gut.</title>
        <authorList>
            <person name="Pramono A.K."/>
            <person name="Kuwahara H."/>
            <person name="Itoh T."/>
            <person name="Toyoda A."/>
            <person name="Yamada A."/>
            <person name="Hongoh Y."/>
        </authorList>
    </citation>
    <scope>NUCLEOTIDE SEQUENCE [LARGE SCALE GENOMIC DNA]</scope>
    <source>
        <strain evidence="1">ProJPt-Bp1</strain>
    </source>
</reference>
<dbReference type="KEGG" id="vg:65105592"/>
<proteinExistence type="predicted"/>
<protein>
    <submittedName>
        <fullName evidence="1">Uncharacterized protein</fullName>
    </submittedName>
</protein>